<evidence type="ECO:0000256" key="6">
    <source>
        <dbReference type="SAM" id="Phobius"/>
    </source>
</evidence>
<feature type="domain" description="Major facilitator superfamily (MFS) profile" evidence="7">
    <location>
        <begin position="7"/>
        <end position="410"/>
    </location>
</feature>
<dbReference type="InterPro" id="IPR036259">
    <property type="entry name" value="MFS_trans_sf"/>
</dbReference>
<dbReference type="GO" id="GO:0022857">
    <property type="term" value="F:transmembrane transporter activity"/>
    <property type="evidence" value="ECO:0007669"/>
    <property type="project" value="InterPro"/>
</dbReference>
<organism evidence="8 9">
    <name type="scientific">Archangium gephyra</name>
    <dbReference type="NCBI Taxonomy" id="48"/>
    <lineage>
        <taxon>Bacteria</taxon>
        <taxon>Pseudomonadati</taxon>
        <taxon>Myxococcota</taxon>
        <taxon>Myxococcia</taxon>
        <taxon>Myxococcales</taxon>
        <taxon>Cystobacterineae</taxon>
        <taxon>Archangiaceae</taxon>
        <taxon>Archangium</taxon>
    </lineage>
</organism>
<feature type="transmembrane region" description="Helical" evidence="6">
    <location>
        <begin position="218"/>
        <end position="241"/>
    </location>
</feature>
<evidence type="ECO:0000256" key="1">
    <source>
        <dbReference type="ARBA" id="ARBA00004141"/>
    </source>
</evidence>
<keyword evidence="3 6" id="KW-0812">Transmembrane</keyword>
<gene>
    <name evidence="8" type="ORF">DI536_29800</name>
</gene>
<evidence type="ECO:0000313" key="9">
    <source>
        <dbReference type="Proteomes" id="UP000249061"/>
    </source>
</evidence>
<dbReference type="AlphaFoldDB" id="A0A2W5UCT3"/>
<reference evidence="8 9" key="1">
    <citation type="submission" date="2017-08" db="EMBL/GenBank/DDBJ databases">
        <title>Infants hospitalized years apart are colonized by the same room-sourced microbial strains.</title>
        <authorList>
            <person name="Brooks B."/>
            <person name="Olm M.R."/>
            <person name="Firek B.A."/>
            <person name="Baker R."/>
            <person name="Thomas B.C."/>
            <person name="Morowitz M.J."/>
            <person name="Banfield J.F."/>
        </authorList>
    </citation>
    <scope>NUCLEOTIDE SEQUENCE [LARGE SCALE GENOMIC DNA]</scope>
    <source>
        <strain evidence="8">S2_003_000_R2_14</strain>
    </source>
</reference>
<evidence type="ECO:0000313" key="8">
    <source>
        <dbReference type="EMBL" id="PZR06708.1"/>
    </source>
</evidence>
<dbReference type="CDD" id="cd17388">
    <property type="entry name" value="MFS_TetA"/>
    <property type="match status" value="1"/>
</dbReference>
<protein>
    <submittedName>
        <fullName evidence="8">Tetracycline resistance MFS efflux pump</fullName>
    </submittedName>
</protein>
<evidence type="ECO:0000256" key="4">
    <source>
        <dbReference type="ARBA" id="ARBA00022989"/>
    </source>
</evidence>
<feature type="transmembrane region" description="Helical" evidence="6">
    <location>
        <begin position="261"/>
        <end position="279"/>
    </location>
</feature>
<name>A0A2W5UCT3_9BACT</name>
<dbReference type="PROSITE" id="PS50850">
    <property type="entry name" value="MFS"/>
    <property type="match status" value="1"/>
</dbReference>
<keyword evidence="4 6" id="KW-1133">Transmembrane helix</keyword>
<feature type="transmembrane region" description="Helical" evidence="6">
    <location>
        <begin position="101"/>
        <end position="124"/>
    </location>
</feature>
<dbReference type="InterPro" id="IPR011701">
    <property type="entry name" value="MFS"/>
</dbReference>
<proteinExistence type="predicted"/>
<keyword evidence="5 6" id="KW-0472">Membrane</keyword>
<feature type="transmembrane region" description="Helical" evidence="6">
    <location>
        <begin position="136"/>
        <end position="154"/>
    </location>
</feature>
<dbReference type="InterPro" id="IPR001958">
    <property type="entry name" value="Tet-R_TetA/multi-R_MdtG-like"/>
</dbReference>
<evidence type="ECO:0000256" key="5">
    <source>
        <dbReference type="ARBA" id="ARBA00023136"/>
    </source>
</evidence>
<dbReference type="Pfam" id="PF07690">
    <property type="entry name" value="MFS_1"/>
    <property type="match status" value="1"/>
</dbReference>
<feature type="transmembrane region" description="Helical" evidence="6">
    <location>
        <begin position="7"/>
        <end position="29"/>
    </location>
</feature>
<dbReference type="SUPFAM" id="SSF103473">
    <property type="entry name" value="MFS general substrate transporter"/>
    <property type="match status" value="1"/>
</dbReference>
<dbReference type="Gene3D" id="1.20.1250.20">
    <property type="entry name" value="MFS general substrate transporter like domains"/>
    <property type="match status" value="1"/>
</dbReference>
<accession>A0A2W5UCT3</accession>
<dbReference type="PANTHER" id="PTHR23504">
    <property type="entry name" value="MAJOR FACILITATOR SUPERFAMILY DOMAIN-CONTAINING PROTEIN 10"/>
    <property type="match status" value="1"/>
</dbReference>
<dbReference type="EMBL" id="QFQP01000036">
    <property type="protein sequence ID" value="PZR06708.1"/>
    <property type="molecule type" value="Genomic_DNA"/>
</dbReference>
<evidence type="ECO:0000256" key="2">
    <source>
        <dbReference type="ARBA" id="ARBA00022448"/>
    </source>
</evidence>
<feature type="transmembrane region" description="Helical" evidence="6">
    <location>
        <begin position="291"/>
        <end position="309"/>
    </location>
</feature>
<dbReference type="PRINTS" id="PR01035">
    <property type="entry name" value="TCRTETA"/>
</dbReference>
<comment type="subcellular location">
    <subcellularLocation>
        <location evidence="1">Membrane</location>
        <topology evidence="1">Multi-pass membrane protein</topology>
    </subcellularLocation>
</comment>
<evidence type="ECO:0000256" key="3">
    <source>
        <dbReference type="ARBA" id="ARBA00022692"/>
    </source>
</evidence>
<feature type="transmembrane region" description="Helical" evidence="6">
    <location>
        <begin position="381"/>
        <end position="403"/>
    </location>
</feature>
<dbReference type="PANTHER" id="PTHR23504:SF15">
    <property type="entry name" value="MAJOR FACILITATOR SUPERFAMILY (MFS) PROFILE DOMAIN-CONTAINING PROTEIN"/>
    <property type="match status" value="1"/>
</dbReference>
<comment type="caution">
    <text evidence="8">The sequence shown here is derived from an EMBL/GenBank/DDBJ whole genome shotgun (WGS) entry which is preliminary data.</text>
</comment>
<feature type="transmembrane region" description="Helical" evidence="6">
    <location>
        <begin position="77"/>
        <end position="95"/>
    </location>
</feature>
<feature type="transmembrane region" description="Helical" evidence="6">
    <location>
        <begin position="174"/>
        <end position="197"/>
    </location>
</feature>
<sequence length="411" mass="43688">MSARKPALGFILVTLFLDILGLGLIIPILPRLVESFVGNDPTEGAFYVGLLTATYAVMQFFCAPLMGSISDRYGRRVVLLVTLFGQVLDYLLLAFSPTLGWFFLGRVLAGVGGASIGTAGAYIADVSPPEKRAQNFGLIGVAFGLGFIAGPAMSAWLGTVQLPFLGLDALRTPFIVAGCFTLVNAVWGVFFVPESLAPENRRAFSWSRANPFGALRYLARYPVVLGLSASWLLFGIAQRGLENTWVLYTQYRFDWGVRETGFSLAVVGLAAAVVQGGLSRRIIPKFGERRVLTFALGVSAVTFACYAFASQGWMMFPIIVVSAFGGLTQPSAQGLMSKAVPANEQGMLQGGILGVGSLTGAFGPPLATNLFGYFAGADAPIALPGAGFLMSSLLTVFALLMAIRTFKRLPA</sequence>
<dbReference type="Proteomes" id="UP000249061">
    <property type="component" value="Unassembled WGS sequence"/>
</dbReference>
<feature type="transmembrane region" description="Helical" evidence="6">
    <location>
        <begin position="44"/>
        <end position="65"/>
    </location>
</feature>
<evidence type="ECO:0000259" key="7">
    <source>
        <dbReference type="PROSITE" id="PS50850"/>
    </source>
</evidence>
<dbReference type="InterPro" id="IPR020846">
    <property type="entry name" value="MFS_dom"/>
</dbReference>
<keyword evidence="2" id="KW-0813">Transport</keyword>
<dbReference type="GO" id="GO:0016020">
    <property type="term" value="C:membrane"/>
    <property type="evidence" value="ECO:0007669"/>
    <property type="project" value="UniProtKB-SubCell"/>
</dbReference>